<evidence type="ECO:0008006" key="3">
    <source>
        <dbReference type="Google" id="ProtNLM"/>
    </source>
</evidence>
<gene>
    <name evidence="1" type="ORF">SH1V18_42650</name>
</gene>
<sequence>MKQKIIIVSHCLLNVASKVVMYEEKDMEAEEDLRKRFIKKAVDNGIQIIQMSCPEFTLYGPKRWGHVSEQFDNIFFRNHCKKILIPIINQILEYKNNPDRFEILGIVGIDGSPSCGVDYTCTGKSWYGCITGRDDKVMDIVHDVSLCKSEGILIQVLRESLMECGLTDIPITSLFAEEPNKCLDLVDE</sequence>
<comment type="caution">
    <text evidence="1">The sequence shown here is derived from an EMBL/GenBank/DDBJ whole genome shotgun (WGS) entry which is preliminary data.</text>
</comment>
<dbReference type="InterPro" id="IPR054648">
    <property type="entry name" value="TudS-rel"/>
</dbReference>
<reference evidence="1" key="1">
    <citation type="submission" date="2022-06" db="EMBL/GenBank/DDBJ databases">
        <title>Vallitalea longa sp. nov., an anaerobic bacterium isolated from marine sediment.</title>
        <authorList>
            <person name="Hirano S."/>
            <person name="Terahara T."/>
            <person name="Mori K."/>
            <person name="Hamada M."/>
            <person name="Matsumoto R."/>
            <person name="Kobayashi T."/>
        </authorList>
    </citation>
    <scope>NUCLEOTIDE SEQUENCE</scope>
    <source>
        <strain evidence="1">SH18-1</strain>
    </source>
</reference>
<organism evidence="1 2">
    <name type="scientific">Vallitalea longa</name>
    <dbReference type="NCBI Taxonomy" id="2936439"/>
    <lineage>
        <taxon>Bacteria</taxon>
        <taxon>Bacillati</taxon>
        <taxon>Bacillota</taxon>
        <taxon>Clostridia</taxon>
        <taxon>Lachnospirales</taxon>
        <taxon>Vallitaleaceae</taxon>
        <taxon>Vallitalea</taxon>
    </lineage>
</organism>
<dbReference type="EMBL" id="BRLB01000021">
    <property type="protein sequence ID" value="GKX31785.1"/>
    <property type="molecule type" value="Genomic_DNA"/>
</dbReference>
<dbReference type="NCBIfam" id="NF045597">
    <property type="entry name" value="TudS_rel_CD3072"/>
    <property type="match status" value="1"/>
</dbReference>
<dbReference type="Proteomes" id="UP001144256">
    <property type="component" value="Unassembled WGS sequence"/>
</dbReference>
<evidence type="ECO:0000313" key="2">
    <source>
        <dbReference type="Proteomes" id="UP001144256"/>
    </source>
</evidence>
<dbReference type="RefSeq" id="WP_281819084.1">
    <property type="nucleotide sequence ID" value="NZ_BRLB01000021.1"/>
</dbReference>
<proteinExistence type="predicted"/>
<evidence type="ECO:0000313" key="1">
    <source>
        <dbReference type="EMBL" id="GKX31785.1"/>
    </source>
</evidence>
<protein>
    <recommendedName>
        <fullName evidence="3">DUF523 domain-containing protein</fullName>
    </recommendedName>
</protein>
<accession>A0A9W6DGM2</accession>
<keyword evidence="2" id="KW-1185">Reference proteome</keyword>
<dbReference type="AlphaFoldDB" id="A0A9W6DGM2"/>
<name>A0A9W6DGM2_9FIRM</name>